<keyword evidence="3 9" id="KW-0964">Secreted</keyword>
<evidence type="ECO:0000313" key="12">
    <source>
        <dbReference type="RefSeq" id="XP_023379039.1"/>
    </source>
</evidence>
<dbReference type="GO" id="GO:0045087">
    <property type="term" value="P:innate immune response"/>
    <property type="evidence" value="ECO:0007669"/>
    <property type="project" value="InterPro"/>
</dbReference>
<evidence type="ECO:0000256" key="5">
    <source>
        <dbReference type="ARBA" id="ARBA00022729"/>
    </source>
</evidence>
<gene>
    <name evidence="12" type="primary">DEFB125</name>
</gene>
<proteinExistence type="inferred from homology"/>
<comment type="similarity">
    <text evidence="2 9">Belongs to the beta-defensin family.</text>
</comment>
<evidence type="ECO:0000313" key="11">
    <source>
        <dbReference type="Proteomes" id="UP000515202"/>
    </source>
</evidence>
<keyword evidence="8" id="KW-1015">Disulfide bond</keyword>
<dbReference type="Pfam" id="PF13841">
    <property type="entry name" value="Defensin_beta_2"/>
    <property type="match status" value="1"/>
</dbReference>
<feature type="chain" id="PRO_5028514067" description="Beta-defensin" evidence="9">
    <location>
        <begin position="21"/>
        <end position="135"/>
    </location>
</feature>
<dbReference type="PANTHER" id="PTHR15001:SF12">
    <property type="entry name" value="BETA-DEFENSIN 125"/>
    <property type="match status" value="1"/>
</dbReference>
<comment type="function">
    <text evidence="9">Has antibacterial activity.</text>
</comment>
<feature type="domain" description="Beta-defensin" evidence="10">
    <location>
        <begin position="26"/>
        <end position="56"/>
    </location>
</feature>
<evidence type="ECO:0000256" key="1">
    <source>
        <dbReference type="ARBA" id="ARBA00004613"/>
    </source>
</evidence>
<dbReference type="PANTHER" id="PTHR15001">
    <property type="entry name" value="BETA-DEFENSIN 123-RELATED"/>
    <property type="match status" value="1"/>
</dbReference>
<comment type="subcellular location">
    <subcellularLocation>
        <location evidence="1 9">Secreted</location>
    </subcellularLocation>
</comment>
<dbReference type="OrthoDB" id="9835818at2759"/>
<dbReference type="InterPro" id="IPR050544">
    <property type="entry name" value="Beta-defensin"/>
</dbReference>
<dbReference type="GO" id="GO:0005576">
    <property type="term" value="C:extracellular region"/>
    <property type="evidence" value="ECO:0007669"/>
    <property type="project" value="UniProtKB-SubCell"/>
</dbReference>
<accession>A0A6P6BVE6</accession>
<sequence length="135" mass="15489">MNLLMPTFLICGLLTLVTKAGWGNTRCWKNNVGYCRKQCLHTERYKILCMNKLNCCTPIKFDEHTRRPILLPFPPEDFTVDFNTQDVFPSSPVSRLNDQITIDEDEEETFAETTTPMMKISTLAVSYPSKSNDDS</sequence>
<dbReference type="CTD" id="245938"/>
<dbReference type="GeneID" id="111731618"/>
<dbReference type="KEGG" id="pvp:111731618"/>
<dbReference type="AlphaFoldDB" id="A0A6P6BVE6"/>
<evidence type="ECO:0000256" key="7">
    <source>
        <dbReference type="ARBA" id="ARBA00023022"/>
    </source>
</evidence>
<evidence type="ECO:0000259" key="10">
    <source>
        <dbReference type="Pfam" id="PF13841"/>
    </source>
</evidence>
<evidence type="ECO:0000256" key="8">
    <source>
        <dbReference type="ARBA" id="ARBA00023157"/>
    </source>
</evidence>
<keyword evidence="6 9" id="KW-0211">Defensin</keyword>
<dbReference type="InterPro" id="IPR025933">
    <property type="entry name" value="Beta_defensin_dom"/>
</dbReference>
<keyword evidence="11" id="KW-1185">Reference proteome</keyword>
<keyword evidence="7 9" id="KW-0044">Antibiotic</keyword>
<evidence type="ECO:0000256" key="2">
    <source>
        <dbReference type="ARBA" id="ARBA00007371"/>
    </source>
</evidence>
<keyword evidence="5 9" id="KW-0732">Signal</keyword>
<evidence type="ECO:0000256" key="4">
    <source>
        <dbReference type="ARBA" id="ARBA00022529"/>
    </source>
</evidence>
<organism evidence="11 12">
    <name type="scientific">Pteropus vampyrus</name>
    <name type="common">Large flying fox</name>
    <dbReference type="NCBI Taxonomy" id="132908"/>
    <lineage>
        <taxon>Eukaryota</taxon>
        <taxon>Metazoa</taxon>
        <taxon>Chordata</taxon>
        <taxon>Craniata</taxon>
        <taxon>Vertebrata</taxon>
        <taxon>Euteleostomi</taxon>
        <taxon>Mammalia</taxon>
        <taxon>Eutheria</taxon>
        <taxon>Laurasiatheria</taxon>
        <taxon>Chiroptera</taxon>
        <taxon>Yinpterochiroptera</taxon>
        <taxon>Pteropodoidea</taxon>
        <taxon>Pteropodidae</taxon>
        <taxon>Pteropodinae</taxon>
        <taxon>Pteropus</taxon>
    </lineage>
</organism>
<feature type="signal peptide" evidence="9">
    <location>
        <begin position="1"/>
        <end position="20"/>
    </location>
</feature>
<evidence type="ECO:0000256" key="3">
    <source>
        <dbReference type="ARBA" id="ARBA00022525"/>
    </source>
</evidence>
<protein>
    <recommendedName>
        <fullName evidence="9">Beta-defensin</fullName>
    </recommendedName>
</protein>
<dbReference type="RefSeq" id="XP_023379039.1">
    <property type="nucleotide sequence ID" value="XM_023523271.1"/>
</dbReference>
<dbReference type="GO" id="GO:0042742">
    <property type="term" value="P:defense response to bacterium"/>
    <property type="evidence" value="ECO:0007669"/>
    <property type="project" value="UniProtKB-UniRule"/>
</dbReference>
<evidence type="ECO:0000256" key="6">
    <source>
        <dbReference type="ARBA" id="ARBA00022940"/>
    </source>
</evidence>
<reference evidence="12" key="1">
    <citation type="submission" date="2025-08" db="UniProtKB">
        <authorList>
            <consortium name="RefSeq"/>
        </authorList>
    </citation>
    <scope>IDENTIFICATION</scope>
    <source>
        <tissue evidence="12">Kidney</tissue>
    </source>
</reference>
<keyword evidence="4 9" id="KW-0929">Antimicrobial</keyword>
<name>A0A6P6BVE6_PTEVA</name>
<dbReference type="Proteomes" id="UP000515202">
    <property type="component" value="Unplaced"/>
</dbReference>
<evidence type="ECO:0000256" key="9">
    <source>
        <dbReference type="RuleBase" id="RU231113"/>
    </source>
</evidence>